<name>A0A382U861_9ZZZZ</name>
<feature type="transmembrane region" description="Helical" evidence="1">
    <location>
        <begin position="70"/>
        <end position="91"/>
    </location>
</feature>
<keyword evidence="1" id="KW-1133">Transmembrane helix</keyword>
<reference evidence="2" key="1">
    <citation type="submission" date="2018-05" db="EMBL/GenBank/DDBJ databases">
        <authorList>
            <person name="Lanie J.A."/>
            <person name="Ng W.-L."/>
            <person name="Kazmierczak K.M."/>
            <person name="Andrzejewski T.M."/>
            <person name="Davidsen T.M."/>
            <person name="Wayne K.J."/>
            <person name="Tettelin H."/>
            <person name="Glass J.I."/>
            <person name="Rusch D."/>
            <person name="Podicherti R."/>
            <person name="Tsui H.-C.T."/>
            <person name="Winkler M.E."/>
        </authorList>
    </citation>
    <scope>NUCLEOTIDE SEQUENCE</scope>
</reference>
<feature type="non-terminal residue" evidence="2">
    <location>
        <position position="103"/>
    </location>
</feature>
<gene>
    <name evidence="2" type="ORF">METZ01_LOCUS382722</name>
</gene>
<protein>
    <submittedName>
        <fullName evidence="2">Uncharacterized protein</fullName>
    </submittedName>
</protein>
<accession>A0A382U861</accession>
<dbReference type="EMBL" id="UINC01141870">
    <property type="protein sequence ID" value="SVD29868.1"/>
    <property type="molecule type" value="Genomic_DNA"/>
</dbReference>
<keyword evidence="1" id="KW-0812">Transmembrane</keyword>
<evidence type="ECO:0000313" key="2">
    <source>
        <dbReference type="EMBL" id="SVD29868.1"/>
    </source>
</evidence>
<feature type="transmembrane region" description="Helical" evidence="1">
    <location>
        <begin position="37"/>
        <end position="58"/>
    </location>
</feature>
<evidence type="ECO:0000256" key="1">
    <source>
        <dbReference type="SAM" id="Phobius"/>
    </source>
</evidence>
<proteinExistence type="predicted"/>
<dbReference type="AlphaFoldDB" id="A0A382U861"/>
<organism evidence="2">
    <name type="scientific">marine metagenome</name>
    <dbReference type="NCBI Taxonomy" id="408172"/>
    <lineage>
        <taxon>unclassified sequences</taxon>
        <taxon>metagenomes</taxon>
        <taxon>ecological metagenomes</taxon>
    </lineage>
</organism>
<sequence>MNNFLAALFLLLGILCISHYPAKKIMIWVIDNLENKYLMFSMSSVIFILAVISIYISTNVSDWTYRVGPLVLFILGIALMLRVFTILFFPLKMKKAFQYILKN</sequence>
<keyword evidence="1" id="KW-0472">Membrane</keyword>